<dbReference type="Gene3D" id="1.10.260.40">
    <property type="entry name" value="lambda repressor-like DNA-binding domains"/>
    <property type="match status" value="1"/>
</dbReference>
<dbReference type="InterPro" id="IPR000843">
    <property type="entry name" value="HTH_LacI"/>
</dbReference>
<dbReference type="SMART" id="SM00354">
    <property type="entry name" value="HTH_LACI"/>
    <property type="match status" value="1"/>
</dbReference>
<dbReference type="InterPro" id="IPR046335">
    <property type="entry name" value="LacI/GalR-like_sensor"/>
</dbReference>
<dbReference type="PROSITE" id="PS00356">
    <property type="entry name" value="HTH_LACI_1"/>
    <property type="match status" value="1"/>
</dbReference>
<dbReference type="PROSITE" id="PS50932">
    <property type="entry name" value="HTH_LACI_2"/>
    <property type="match status" value="1"/>
</dbReference>
<evidence type="ECO:0000256" key="2">
    <source>
        <dbReference type="ARBA" id="ARBA00023125"/>
    </source>
</evidence>
<keyword evidence="2 5" id="KW-0238">DNA-binding</keyword>
<dbReference type="SUPFAM" id="SSF47413">
    <property type="entry name" value="lambda repressor-like DNA-binding domains"/>
    <property type="match status" value="1"/>
</dbReference>
<keyword evidence="1" id="KW-0805">Transcription regulation</keyword>
<dbReference type="Gene3D" id="3.40.50.2300">
    <property type="match status" value="2"/>
</dbReference>
<organism evidence="5">
    <name type="scientific">Jonesiaceae bacterium BS-20</name>
    <dbReference type="NCBI Taxonomy" id="3120821"/>
    <lineage>
        <taxon>Bacteria</taxon>
        <taxon>Bacillati</taxon>
        <taxon>Actinomycetota</taxon>
        <taxon>Actinomycetes</taxon>
        <taxon>Micrococcales</taxon>
        <taxon>Jonesiaceae</taxon>
    </lineage>
</organism>
<dbReference type="Pfam" id="PF00356">
    <property type="entry name" value="LacI"/>
    <property type="match status" value="1"/>
</dbReference>
<evidence type="ECO:0000256" key="3">
    <source>
        <dbReference type="ARBA" id="ARBA00023163"/>
    </source>
</evidence>
<dbReference type="GO" id="GO:0003700">
    <property type="term" value="F:DNA-binding transcription factor activity"/>
    <property type="evidence" value="ECO:0007669"/>
    <property type="project" value="TreeGrafter"/>
</dbReference>
<name>A0AAU7DRT6_9MICO</name>
<dbReference type="CDD" id="cd06267">
    <property type="entry name" value="PBP1_LacI_sugar_binding-like"/>
    <property type="match status" value="1"/>
</dbReference>
<dbReference type="SUPFAM" id="SSF53822">
    <property type="entry name" value="Periplasmic binding protein-like I"/>
    <property type="match status" value="1"/>
</dbReference>
<dbReference type="CDD" id="cd01392">
    <property type="entry name" value="HTH_LacI"/>
    <property type="match status" value="1"/>
</dbReference>
<dbReference type="InterPro" id="IPR028082">
    <property type="entry name" value="Peripla_BP_I"/>
</dbReference>
<dbReference type="AlphaFoldDB" id="A0AAU7DRT6"/>
<gene>
    <name evidence="5" type="ORF">V5R04_11910</name>
</gene>
<proteinExistence type="predicted"/>
<evidence type="ECO:0000259" key="4">
    <source>
        <dbReference type="PROSITE" id="PS50932"/>
    </source>
</evidence>
<dbReference type="PANTHER" id="PTHR30146:SF109">
    <property type="entry name" value="HTH-TYPE TRANSCRIPTIONAL REGULATOR GALS"/>
    <property type="match status" value="1"/>
</dbReference>
<dbReference type="PANTHER" id="PTHR30146">
    <property type="entry name" value="LACI-RELATED TRANSCRIPTIONAL REPRESSOR"/>
    <property type="match status" value="1"/>
</dbReference>
<evidence type="ECO:0000256" key="1">
    <source>
        <dbReference type="ARBA" id="ARBA00023015"/>
    </source>
</evidence>
<dbReference type="GO" id="GO:0000976">
    <property type="term" value="F:transcription cis-regulatory region binding"/>
    <property type="evidence" value="ECO:0007669"/>
    <property type="project" value="TreeGrafter"/>
</dbReference>
<feature type="domain" description="HTH lacI-type" evidence="4">
    <location>
        <begin position="15"/>
        <end position="69"/>
    </location>
</feature>
<dbReference type="InterPro" id="IPR010982">
    <property type="entry name" value="Lambda_DNA-bd_dom_sf"/>
</dbReference>
<evidence type="ECO:0000313" key="5">
    <source>
        <dbReference type="EMBL" id="XBH20917.1"/>
    </source>
</evidence>
<reference evidence="5" key="1">
    <citation type="submission" date="2024-02" db="EMBL/GenBank/DDBJ databases">
        <title>Tomenella chthoni gen. nov. sp. nov., a member of the family Jonesiaceae isolated from bat guano.</title>
        <authorList>
            <person name="Miller S.L."/>
            <person name="King J."/>
            <person name="Sankaranarayanan K."/>
            <person name="Lawson P.A."/>
        </authorList>
    </citation>
    <scope>NUCLEOTIDE SEQUENCE</scope>
    <source>
        <strain evidence="5">BS-20</strain>
    </source>
</reference>
<protein>
    <submittedName>
        <fullName evidence="5">LacI family DNA-binding transcriptional regulator</fullName>
    </submittedName>
</protein>
<sequence length="353" mass="38282">MKQFGTSRVPRKEQASIADVARLAEVSLGTVSNALNRPQIVSAKTLVRVQKAIEDLGYSRNSNASALARGHSQTVGLVLISLDNSMFIDIARGAQRTARKAGMYLQLAAADDDPELLDAHMNVLNEERAAGLMIAPLHDHELSIERSRRAGCPVVEINYNAPDRESCRVLIDNEQAGYVAAKHLISLGRLHLCLVLSRQDYQPIIDRRTGVRRAVAESSGNVTLTELWTDGLDPEFGVLAAQELCGRPASLRPDAVLAVTDMLAMAIINELSLQGLSVPEDIAVMGCDHNSSAWGGFIALSSVTMNGVDLGEKAISLLLAELQEDPSEHVHQTIMLEPEIVPRESTIGRNRTD</sequence>
<accession>A0AAU7DRT6</accession>
<dbReference type="Pfam" id="PF13377">
    <property type="entry name" value="Peripla_BP_3"/>
    <property type="match status" value="1"/>
</dbReference>
<dbReference type="EMBL" id="CP146203">
    <property type="protein sequence ID" value="XBH20917.1"/>
    <property type="molecule type" value="Genomic_DNA"/>
</dbReference>
<keyword evidence="3" id="KW-0804">Transcription</keyword>